<comment type="caution">
    <text evidence="1">The sequence shown here is derived from an EMBL/GenBank/DDBJ whole genome shotgun (WGS) entry which is preliminary data.</text>
</comment>
<reference evidence="1 2" key="1">
    <citation type="submission" date="2019-08" db="EMBL/GenBank/DDBJ databases">
        <title>The genome of the soybean aphid Biotype 1, its phylome, world population structure and adaptation to the North American continent.</title>
        <authorList>
            <person name="Giordano R."/>
            <person name="Donthu R.K."/>
            <person name="Hernandez A.G."/>
            <person name="Wright C.L."/>
            <person name="Zimin A.V."/>
        </authorList>
    </citation>
    <scope>NUCLEOTIDE SEQUENCE [LARGE SCALE GENOMIC DNA]</scope>
    <source>
        <tissue evidence="1">Whole aphids</tissue>
    </source>
</reference>
<evidence type="ECO:0000313" key="1">
    <source>
        <dbReference type="EMBL" id="KAE9536543.1"/>
    </source>
</evidence>
<dbReference type="AlphaFoldDB" id="A0A6G0TPC6"/>
<dbReference type="EMBL" id="VYZN01000023">
    <property type="protein sequence ID" value="KAE9536543.1"/>
    <property type="molecule type" value="Genomic_DNA"/>
</dbReference>
<sequence length="203" mass="23618">MYKKRILVGQIKFLLPNSHAFGLKLFVYVDVLSLNFLTKQENFQHFQPCILINKKNLHDNEYQLQHVTVDNHHQNHNITVLPYYGYLKRNNTSSTNFFLEIFFSVILVFQNSWLTNLNIVRAADTSRIGLTKWPLSCEQIALINVHIATKKVSFFFGWPSCSLTKFPSNIRSTPLGTQHFPLLVLAPSKKNSIWCPFFILFLI</sequence>
<name>A0A6G0TPC6_APHGL</name>
<keyword evidence="2" id="KW-1185">Reference proteome</keyword>
<protein>
    <submittedName>
        <fullName evidence="1">Uncharacterized protein</fullName>
    </submittedName>
</protein>
<organism evidence="1 2">
    <name type="scientific">Aphis glycines</name>
    <name type="common">Soybean aphid</name>
    <dbReference type="NCBI Taxonomy" id="307491"/>
    <lineage>
        <taxon>Eukaryota</taxon>
        <taxon>Metazoa</taxon>
        <taxon>Ecdysozoa</taxon>
        <taxon>Arthropoda</taxon>
        <taxon>Hexapoda</taxon>
        <taxon>Insecta</taxon>
        <taxon>Pterygota</taxon>
        <taxon>Neoptera</taxon>
        <taxon>Paraneoptera</taxon>
        <taxon>Hemiptera</taxon>
        <taxon>Sternorrhyncha</taxon>
        <taxon>Aphidomorpha</taxon>
        <taxon>Aphidoidea</taxon>
        <taxon>Aphididae</taxon>
        <taxon>Aphidini</taxon>
        <taxon>Aphis</taxon>
        <taxon>Aphis</taxon>
    </lineage>
</organism>
<proteinExistence type="predicted"/>
<gene>
    <name evidence="1" type="ORF">AGLY_007332</name>
</gene>
<evidence type="ECO:0000313" key="2">
    <source>
        <dbReference type="Proteomes" id="UP000475862"/>
    </source>
</evidence>
<dbReference type="Proteomes" id="UP000475862">
    <property type="component" value="Unassembled WGS sequence"/>
</dbReference>
<accession>A0A6G0TPC6</accession>